<keyword evidence="11 16" id="KW-0694">RNA-binding</keyword>
<keyword evidence="4 15" id="KW-0963">Cytoplasm</keyword>
<dbReference type="Pfam" id="PF17759">
    <property type="entry name" value="tRNA_synthFbeta"/>
    <property type="match status" value="1"/>
</dbReference>
<dbReference type="InterPro" id="IPR045060">
    <property type="entry name" value="Phe-tRNA-ligase_IIc_bsu"/>
</dbReference>
<dbReference type="GO" id="GO:0006432">
    <property type="term" value="P:phenylalanyl-tRNA aminoacylation"/>
    <property type="evidence" value="ECO:0007669"/>
    <property type="project" value="UniProtKB-UniRule"/>
</dbReference>
<dbReference type="InterPro" id="IPR041616">
    <property type="entry name" value="PheRS_beta_core"/>
</dbReference>
<keyword evidence="6 15" id="KW-0436">Ligase</keyword>
<dbReference type="GO" id="GO:0000287">
    <property type="term" value="F:magnesium ion binding"/>
    <property type="evidence" value="ECO:0007669"/>
    <property type="project" value="UniProtKB-UniRule"/>
</dbReference>
<dbReference type="InterPro" id="IPR033714">
    <property type="entry name" value="tRNA_bind_bactPheRS"/>
</dbReference>
<dbReference type="Gene3D" id="3.50.40.10">
    <property type="entry name" value="Phenylalanyl-trna Synthetase, Chain B, domain 3"/>
    <property type="match status" value="1"/>
</dbReference>
<dbReference type="SUPFAM" id="SSF46955">
    <property type="entry name" value="Putative DNA-binding domain"/>
    <property type="match status" value="1"/>
</dbReference>
<evidence type="ECO:0000313" key="20">
    <source>
        <dbReference type="EMBL" id="OQX04722.1"/>
    </source>
</evidence>
<dbReference type="SMART" id="SM00874">
    <property type="entry name" value="B5"/>
    <property type="match status" value="1"/>
</dbReference>
<feature type="binding site" evidence="15">
    <location>
        <position position="467"/>
    </location>
    <ligand>
        <name>Mg(2+)</name>
        <dbReference type="ChEBI" id="CHEBI:18420"/>
        <note>shared with alpha subunit</note>
    </ligand>
</feature>
<dbReference type="Proteomes" id="UP000192491">
    <property type="component" value="Unassembled WGS sequence"/>
</dbReference>
<dbReference type="InterPro" id="IPR002547">
    <property type="entry name" value="tRNA-bd_dom"/>
</dbReference>
<accession>A0A1Y1QGD4</accession>
<dbReference type="FunFam" id="2.40.50.140:FF:000045">
    <property type="entry name" value="Phenylalanine--tRNA ligase beta subunit"/>
    <property type="match status" value="1"/>
</dbReference>
<evidence type="ECO:0000256" key="9">
    <source>
        <dbReference type="ARBA" id="ARBA00022840"/>
    </source>
</evidence>
<dbReference type="AlphaFoldDB" id="A0A1Y1QGD4"/>
<evidence type="ECO:0000256" key="13">
    <source>
        <dbReference type="ARBA" id="ARBA00023146"/>
    </source>
</evidence>
<dbReference type="EC" id="6.1.1.20" evidence="15"/>
<dbReference type="FunFam" id="3.50.40.10:FF:000001">
    <property type="entry name" value="Phenylalanine--tRNA ligase beta subunit"/>
    <property type="match status" value="1"/>
</dbReference>
<dbReference type="PROSITE" id="PS51447">
    <property type="entry name" value="FDX_ACB"/>
    <property type="match status" value="1"/>
</dbReference>
<feature type="domain" description="FDX-ACB" evidence="18">
    <location>
        <begin position="702"/>
        <end position="795"/>
    </location>
</feature>
<dbReference type="Pfam" id="PF01588">
    <property type="entry name" value="tRNA_bind"/>
    <property type="match status" value="1"/>
</dbReference>
<dbReference type="NCBIfam" id="TIGR00472">
    <property type="entry name" value="pheT_bact"/>
    <property type="match status" value="1"/>
</dbReference>
<proteinExistence type="inferred from homology"/>
<dbReference type="SMART" id="SM00873">
    <property type="entry name" value="B3_4"/>
    <property type="match status" value="1"/>
</dbReference>
<dbReference type="NCBIfam" id="NF045760">
    <property type="entry name" value="YtpR"/>
    <property type="match status" value="1"/>
</dbReference>
<dbReference type="FunFam" id="3.30.56.10:FF:000002">
    <property type="entry name" value="Phenylalanine--tRNA ligase beta subunit"/>
    <property type="match status" value="1"/>
</dbReference>
<gene>
    <name evidence="15" type="primary">pheT</name>
    <name evidence="20" type="ORF">BWK73_35430</name>
</gene>
<keyword evidence="10 15" id="KW-0460">Magnesium</keyword>
<evidence type="ECO:0000259" key="17">
    <source>
        <dbReference type="PROSITE" id="PS50886"/>
    </source>
</evidence>
<dbReference type="CDD" id="cd00769">
    <property type="entry name" value="PheRS_beta_core"/>
    <property type="match status" value="1"/>
</dbReference>
<dbReference type="GO" id="GO:0004826">
    <property type="term" value="F:phenylalanine-tRNA ligase activity"/>
    <property type="evidence" value="ECO:0007669"/>
    <property type="project" value="UniProtKB-UniRule"/>
</dbReference>
<sequence length="795" mass="86730">MKVSEKWLREWIDTPLALDAIAEKLTMSGCEVEARDAVATAFTSIVVGHVVEREKHPDADKLSVCKVDNGRGEILQIVCGASNVRAGIKVPLALIGAVLPLPDGAGLKIKKGKLRGVESFGMLCSSTELGMSDKSDGLLELPDDAPVGMDIREYLKLDDEVIELAITANRGDCMSMIGVAHETALVMDVPLNVPEIPAQTAQHTDTFPVELQASEACPRYVGRIIRNINPQAATPIWMQEKLRRAGVRSISATVDVTNYVLLELGQPMHAFDLDTLQGGIVVRYANAGETLKLLDGQTATLRNDTLVIADAAQPVAMAGIMGGEPTSVTAVTRNVFLESAHFRPAKIMGKARSYGLQTDSSVRFERGVDPDMPVKAMERATQLIVSICGGEVGALVDTLADAGVLQRKTILLRPERIRRVLGVTMDAATVEGVLARLNCTFTSSDAGWQVQAPLARFDLNIEEDLIEELARVRGYDSIPAELRPRAPRITQPSETAVRRENLRHALVARGYQEAVTFSFVDPKMEHLLAPGADNIALANPISADLGVMRSTLWSGLLRAVTYNVNRQQSRVRLFEIGPAFSQGEDGKPQQKTMLSGVLTGNLYPEQWGQVNRPVDFYDLKGDVETLLEQVMGTQFYFAPVAHAALHPGQSAEIMTQTAVVGWMGMLHPRIEEQLGLEQPVYVFELDMGLLMQRVLPKYQAISKFPAIRRDLALLVREDTLAVALENAVKKTAIPQLMSYYLFDVYTGKGIPAGQKSVALSLVIQDSTRTLEDAEVNRIVDTVVTSLQDEVGAVLR</sequence>
<dbReference type="InterPro" id="IPR005146">
    <property type="entry name" value="B3/B4_tRNA-bd"/>
</dbReference>
<dbReference type="SUPFAM" id="SSF54991">
    <property type="entry name" value="Anticodon-binding domain of PheRS"/>
    <property type="match status" value="1"/>
</dbReference>
<dbReference type="Gene3D" id="3.30.930.10">
    <property type="entry name" value="Bira Bifunctional Protein, Domain 2"/>
    <property type="match status" value="1"/>
</dbReference>
<comment type="caution">
    <text evidence="20">The sequence shown here is derived from an EMBL/GenBank/DDBJ whole genome shotgun (WGS) entry which is preliminary data.</text>
</comment>
<comment type="subcellular location">
    <subcellularLocation>
        <location evidence="1 15">Cytoplasm</location>
    </subcellularLocation>
</comment>
<reference evidence="20 21" key="1">
    <citation type="submission" date="2017-01" db="EMBL/GenBank/DDBJ databases">
        <title>Novel large sulfur bacteria in the metagenomes of groundwater-fed chemosynthetic microbial mats in the Lake Huron basin.</title>
        <authorList>
            <person name="Sharrar A.M."/>
            <person name="Flood B.E."/>
            <person name="Bailey J.V."/>
            <person name="Jones D.S."/>
            <person name="Biddanda B."/>
            <person name="Ruberg S.A."/>
            <person name="Marcus D.N."/>
            <person name="Dick G.J."/>
        </authorList>
    </citation>
    <scope>NUCLEOTIDE SEQUENCE [LARGE SCALE GENOMIC DNA]</scope>
    <source>
        <strain evidence="20">A8</strain>
    </source>
</reference>
<dbReference type="SUPFAM" id="SSF56037">
    <property type="entry name" value="PheT/TilS domain"/>
    <property type="match status" value="1"/>
</dbReference>
<dbReference type="GO" id="GO:0000049">
    <property type="term" value="F:tRNA binding"/>
    <property type="evidence" value="ECO:0007669"/>
    <property type="project" value="UniProtKB-UniRule"/>
</dbReference>
<evidence type="ECO:0000256" key="6">
    <source>
        <dbReference type="ARBA" id="ARBA00022598"/>
    </source>
</evidence>
<keyword evidence="9 15" id="KW-0067">ATP-binding</keyword>
<evidence type="ECO:0000256" key="4">
    <source>
        <dbReference type="ARBA" id="ARBA00022490"/>
    </source>
</evidence>
<dbReference type="PANTHER" id="PTHR10947:SF0">
    <property type="entry name" value="PHENYLALANINE--TRNA LIGASE BETA SUBUNIT"/>
    <property type="match status" value="1"/>
</dbReference>
<dbReference type="FunFam" id="3.30.70.380:FF:000001">
    <property type="entry name" value="Phenylalanine--tRNA ligase beta subunit"/>
    <property type="match status" value="1"/>
</dbReference>
<keyword evidence="7 15" id="KW-0479">Metal-binding</keyword>
<evidence type="ECO:0000256" key="16">
    <source>
        <dbReference type="PROSITE-ProRule" id="PRU00209"/>
    </source>
</evidence>
<evidence type="ECO:0000256" key="14">
    <source>
        <dbReference type="ARBA" id="ARBA00049255"/>
    </source>
</evidence>
<evidence type="ECO:0000313" key="21">
    <source>
        <dbReference type="Proteomes" id="UP000192491"/>
    </source>
</evidence>
<dbReference type="PROSITE" id="PS51483">
    <property type="entry name" value="B5"/>
    <property type="match status" value="1"/>
</dbReference>
<dbReference type="FunFam" id="3.30.930.10:FF:000022">
    <property type="entry name" value="Phenylalanine--tRNA ligase beta subunit"/>
    <property type="match status" value="1"/>
</dbReference>
<evidence type="ECO:0000259" key="19">
    <source>
        <dbReference type="PROSITE" id="PS51483"/>
    </source>
</evidence>
<evidence type="ECO:0000256" key="5">
    <source>
        <dbReference type="ARBA" id="ARBA00022555"/>
    </source>
</evidence>
<dbReference type="EMBL" id="MTEJ01000323">
    <property type="protein sequence ID" value="OQX04722.1"/>
    <property type="molecule type" value="Genomic_DNA"/>
</dbReference>
<dbReference type="SMART" id="SM00896">
    <property type="entry name" value="FDX-ACB"/>
    <property type="match status" value="1"/>
</dbReference>
<dbReference type="InterPro" id="IPR005121">
    <property type="entry name" value="Fdx_antiC-bd"/>
</dbReference>
<dbReference type="Pfam" id="PF03484">
    <property type="entry name" value="B5"/>
    <property type="match status" value="1"/>
</dbReference>
<evidence type="ECO:0000256" key="11">
    <source>
        <dbReference type="ARBA" id="ARBA00022884"/>
    </source>
</evidence>
<dbReference type="Gene3D" id="3.30.70.380">
    <property type="entry name" value="Ferrodoxin-fold anticodon-binding domain"/>
    <property type="match status" value="1"/>
</dbReference>
<keyword evidence="5 16" id="KW-0820">tRNA-binding</keyword>
<dbReference type="SUPFAM" id="SSF50249">
    <property type="entry name" value="Nucleic acid-binding proteins"/>
    <property type="match status" value="1"/>
</dbReference>
<dbReference type="InterPro" id="IPR036690">
    <property type="entry name" value="Fdx_antiC-bd_sf"/>
</dbReference>
<evidence type="ECO:0000256" key="1">
    <source>
        <dbReference type="ARBA" id="ARBA00004496"/>
    </source>
</evidence>
<dbReference type="Gene3D" id="3.30.56.10">
    <property type="match status" value="2"/>
</dbReference>
<keyword evidence="12 15" id="KW-0648">Protein biosynthesis</keyword>
<dbReference type="InterPro" id="IPR004532">
    <property type="entry name" value="Phe-tRNA-ligase_IIc_bsu_bact"/>
</dbReference>
<dbReference type="GO" id="GO:0009328">
    <property type="term" value="C:phenylalanine-tRNA ligase complex"/>
    <property type="evidence" value="ECO:0007669"/>
    <property type="project" value="TreeGrafter"/>
</dbReference>
<organism evidence="20 21">
    <name type="scientific">Thiothrix lacustris</name>
    <dbReference type="NCBI Taxonomy" id="525917"/>
    <lineage>
        <taxon>Bacteria</taxon>
        <taxon>Pseudomonadati</taxon>
        <taxon>Pseudomonadota</taxon>
        <taxon>Gammaproteobacteria</taxon>
        <taxon>Thiotrichales</taxon>
        <taxon>Thiotrichaceae</taxon>
        <taxon>Thiothrix</taxon>
    </lineage>
</organism>
<dbReference type="InterPro" id="IPR020825">
    <property type="entry name" value="Phe-tRNA_synthase-like_B3/B4"/>
</dbReference>
<dbReference type="Pfam" id="PF03147">
    <property type="entry name" value="FDX-ACB"/>
    <property type="match status" value="1"/>
</dbReference>
<evidence type="ECO:0000256" key="7">
    <source>
        <dbReference type="ARBA" id="ARBA00022723"/>
    </source>
</evidence>
<dbReference type="GO" id="GO:0005524">
    <property type="term" value="F:ATP binding"/>
    <property type="evidence" value="ECO:0007669"/>
    <property type="project" value="UniProtKB-UniRule"/>
</dbReference>
<comment type="similarity">
    <text evidence="2 15">Belongs to the phenylalanyl-tRNA synthetase beta subunit family. Type 1 subfamily.</text>
</comment>
<dbReference type="InterPro" id="IPR012340">
    <property type="entry name" value="NA-bd_OB-fold"/>
</dbReference>
<dbReference type="PANTHER" id="PTHR10947">
    <property type="entry name" value="PHENYLALANYL-TRNA SYNTHETASE BETA CHAIN AND LEUCINE-RICH REPEAT-CONTAINING PROTEIN 47"/>
    <property type="match status" value="1"/>
</dbReference>
<feature type="binding site" evidence="15">
    <location>
        <position position="464"/>
    </location>
    <ligand>
        <name>Mg(2+)</name>
        <dbReference type="ChEBI" id="CHEBI:18420"/>
        <note>shared with alpha subunit</note>
    </ligand>
</feature>
<feature type="binding site" evidence="15">
    <location>
        <position position="468"/>
    </location>
    <ligand>
        <name>Mg(2+)</name>
        <dbReference type="ChEBI" id="CHEBI:18420"/>
        <note>shared with alpha subunit</note>
    </ligand>
</feature>
<protein>
    <recommendedName>
        <fullName evidence="15">Phenylalanine--tRNA ligase beta subunit</fullName>
        <ecNumber evidence="15">6.1.1.20</ecNumber>
    </recommendedName>
    <alternativeName>
        <fullName evidence="15">Phenylalanyl-tRNA synthetase beta subunit</fullName>
        <shortName evidence="15">PheRS</shortName>
    </alternativeName>
</protein>
<feature type="domain" description="B5" evidence="19">
    <location>
        <begin position="405"/>
        <end position="480"/>
    </location>
</feature>
<keyword evidence="8 15" id="KW-0547">Nucleotide-binding</keyword>
<dbReference type="SUPFAM" id="SSF55681">
    <property type="entry name" value="Class II aaRS and biotin synthetases"/>
    <property type="match status" value="1"/>
</dbReference>
<name>A0A1Y1QGD4_9GAMM</name>
<dbReference type="PROSITE" id="PS50886">
    <property type="entry name" value="TRBD"/>
    <property type="match status" value="1"/>
</dbReference>
<keyword evidence="13 15" id="KW-0030">Aminoacyl-tRNA synthetase</keyword>
<dbReference type="CDD" id="cd02796">
    <property type="entry name" value="tRNA_bind_bactPheRS"/>
    <property type="match status" value="1"/>
</dbReference>
<evidence type="ECO:0000256" key="2">
    <source>
        <dbReference type="ARBA" id="ARBA00008653"/>
    </source>
</evidence>
<comment type="catalytic activity">
    <reaction evidence="14 15">
        <text>tRNA(Phe) + L-phenylalanine + ATP = L-phenylalanyl-tRNA(Phe) + AMP + diphosphate + H(+)</text>
        <dbReference type="Rhea" id="RHEA:19413"/>
        <dbReference type="Rhea" id="RHEA-COMP:9668"/>
        <dbReference type="Rhea" id="RHEA-COMP:9699"/>
        <dbReference type="ChEBI" id="CHEBI:15378"/>
        <dbReference type="ChEBI" id="CHEBI:30616"/>
        <dbReference type="ChEBI" id="CHEBI:33019"/>
        <dbReference type="ChEBI" id="CHEBI:58095"/>
        <dbReference type="ChEBI" id="CHEBI:78442"/>
        <dbReference type="ChEBI" id="CHEBI:78531"/>
        <dbReference type="ChEBI" id="CHEBI:456215"/>
        <dbReference type="EC" id="6.1.1.20"/>
    </reaction>
</comment>
<dbReference type="Gene3D" id="2.40.50.140">
    <property type="entry name" value="Nucleic acid-binding proteins"/>
    <property type="match status" value="1"/>
</dbReference>
<feature type="domain" description="TRNA-binding" evidence="17">
    <location>
        <begin position="39"/>
        <end position="152"/>
    </location>
</feature>
<evidence type="ECO:0000256" key="3">
    <source>
        <dbReference type="ARBA" id="ARBA00011209"/>
    </source>
</evidence>
<dbReference type="InterPro" id="IPR005147">
    <property type="entry name" value="tRNA_synthase_B5-dom"/>
</dbReference>
<comment type="cofactor">
    <cofactor evidence="15">
        <name>Mg(2+)</name>
        <dbReference type="ChEBI" id="CHEBI:18420"/>
    </cofactor>
    <text evidence="15">Binds 2 magnesium ions per tetramer.</text>
</comment>
<comment type="subunit">
    <text evidence="3 15">Tetramer of two alpha and two beta subunits.</text>
</comment>
<dbReference type="HAMAP" id="MF_00283">
    <property type="entry name" value="Phe_tRNA_synth_beta1"/>
    <property type="match status" value="1"/>
</dbReference>
<evidence type="ECO:0000256" key="10">
    <source>
        <dbReference type="ARBA" id="ARBA00022842"/>
    </source>
</evidence>
<dbReference type="InterPro" id="IPR045864">
    <property type="entry name" value="aa-tRNA-synth_II/BPL/LPL"/>
</dbReference>
<evidence type="ECO:0000256" key="12">
    <source>
        <dbReference type="ARBA" id="ARBA00022917"/>
    </source>
</evidence>
<evidence type="ECO:0000256" key="8">
    <source>
        <dbReference type="ARBA" id="ARBA00022741"/>
    </source>
</evidence>
<dbReference type="InterPro" id="IPR009061">
    <property type="entry name" value="DNA-bd_dom_put_sf"/>
</dbReference>
<evidence type="ECO:0000259" key="18">
    <source>
        <dbReference type="PROSITE" id="PS51447"/>
    </source>
</evidence>
<dbReference type="Pfam" id="PF03483">
    <property type="entry name" value="B3_4"/>
    <property type="match status" value="1"/>
</dbReference>
<feature type="binding site" evidence="15">
    <location>
        <position position="458"/>
    </location>
    <ligand>
        <name>Mg(2+)</name>
        <dbReference type="ChEBI" id="CHEBI:18420"/>
        <note>shared with alpha subunit</note>
    </ligand>
</feature>
<evidence type="ECO:0000256" key="15">
    <source>
        <dbReference type="HAMAP-Rule" id="MF_00283"/>
    </source>
</evidence>